<feature type="chain" id="PRO_5045777389" evidence="1">
    <location>
        <begin position="26"/>
        <end position="307"/>
    </location>
</feature>
<dbReference type="InterPro" id="IPR037682">
    <property type="entry name" value="TonB_C"/>
</dbReference>
<evidence type="ECO:0000313" key="3">
    <source>
        <dbReference type="EMBL" id="QZD90751.1"/>
    </source>
</evidence>
<sequence length="307" mass="33808">MWSLAKSLPSLLAAISIVAPQSAAANDDPTLIVLQPSSPWNLDMGEHKCRIARLFGEGENQTIFLIDQWDPSTTAQWTLAGPALEKYRNGRATEYEFGNGGDAGEFELLGSSFGEFGNAVQSSSGFVTGDPLGDEEDQERDYLVNPLGLPALDAKGAVGIEWLTVSQRGRTPVRLRLGSLEGPLAALNVCMENLVEFWGFDLEEQRRIASPPEVSNMPQVTREVAEHYPNSALRRGAQADFHIRMTIDTQGQIENCVLLSQTVADKFELGGHPCTSFERYARIEPARDKTGQPIRAYLTNRIVYRIP</sequence>
<keyword evidence="1" id="KW-0732">Signal</keyword>
<dbReference type="EMBL" id="CP081295">
    <property type="protein sequence ID" value="QZD90751.1"/>
    <property type="molecule type" value="Genomic_DNA"/>
</dbReference>
<dbReference type="Gene3D" id="3.30.1150.10">
    <property type="match status" value="1"/>
</dbReference>
<dbReference type="RefSeq" id="WP_221426213.1">
    <property type="nucleotide sequence ID" value="NZ_CP081295.1"/>
</dbReference>
<organism evidence="3 4">
    <name type="scientific">Qipengyuania aurantiaca</name>
    <dbReference type="NCBI Taxonomy" id="2867233"/>
    <lineage>
        <taxon>Bacteria</taxon>
        <taxon>Pseudomonadati</taxon>
        <taxon>Pseudomonadota</taxon>
        <taxon>Alphaproteobacteria</taxon>
        <taxon>Sphingomonadales</taxon>
        <taxon>Erythrobacteraceae</taxon>
        <taxon>Qipengyuania</taxon>
    </lineage>
</organism>
<protein>
    <submittedName>
        <fullName evidence="3">Energy transducer TonB</fullName>
    </submittedName>
</protein>
<reference evidence="3 4" key="1">
    <citation type="submission" date="2021-08" db="EMBL/GenBank/DDBJ databases">
        <title>Comparative Genomics Analysis of the Genus Qipengyuania Reveals Extensive Genetic Diversity and Metabolic Versatility, Including the Description of Fifteen Novel Species.</title>
        <authorList>
            <person name="Liu Y."/>
        </authorList>
    </citation>
    <scope>NUCLEOTIDE SEQUENCE [LARGE SCALE GENOMIC DNA]</scope>
    <source>
        <strain evidence="3 4">1NDH13</strain>
    </source>
</reference>
<keyword evidence="4" id="KW-1185">Reference proteome</keyword>
<accession>A0ABX8ZPT4</accession>
<evidence type="ECO:0000256" key="1">
    <source>
        <dbReference type="SAM" id="SignalP"/>
    </source>
</evidence>
<dbReference type="Proteomes" id="UP000824281">
    <property type="component" value="Chromosome"/>
</dbReference>
<evidence type="ECO:0000313" key="4">
    <source>
        <dbReference type="Proteomes" id="UP000824281"/>
    </source>
</evidence>
<gene>
    <name evidence="3" type="ORF">K3148_04995</name>
</gene>
<name>A0ABX8ZPT4_9SPHN</name>
<feature type="domain" description="TonB C-terminal" evidence="2">
    <location>
        <begin position="213"/>
        <end position="307"/>
    </location>
</feature>
<proteinExistence type="predicted"/>
<dbReference type="Pfam" id="PF03544">
    <property type="entry name" value="TonB_C"/>
    <property type="match status" value="1"/>
</dbReference>
<dbReference type="PROSITE" id="PS52015">
    <property type="entry name" value="TONB_CTD"/>
    <property type="match status" value="1"/>
</dbReference>
<feature type="signal peptide" evidence="1">
    <location>
        <begin position="1"/>
        <end position="25"/>
    </location>
</feature>
<evidence type="ECO:0000259" key="2">
    <source>
        <dbReference type="PROSITE" id="PS52015"/>
    </source>
</evidence>